<dbReference type="PANTHER" id="PTHR11851">
    <property type="entry name" value="METALLOPROTEASE"/>
    <property type="match status" value="1"/>
</dbReference>
<dbReference type="Gene3D" id="3.30.830.10">
    <property type="entry name" value="Metalloenzyme, LuxS/M16 peptidase-like"/>
    <property type="match status" value="2"/>
</dbReference>
<accession>A0A3D8PRI4</accession>
<dbReference type="EMBL" id="PIOD01000011">
    <property type="protein sequence ID" value="RDW17779.1"/>
    <property type="molecule type" value="Genomic_DNA"/>
</dbReference>
<feature type="domain" description="Peptidase M16 C-terminal" evidence="1">
    <location>
        <begin position="185"/>
        <end position="358"/>
    </location>
</feature>
<dbReference type="Proteomes" id="UP000256520">
    <property type="component" value="Unassembled WGS sequence"/>
</dbReference>
<dbReference type="GO" id="GO:0046872">
    <property type="term" value="F:metal ion binding"/>
    <property type="evidence" value="ECO:0007669"/>
    <property type="project" value="InterPro"/>
</dbReference>
<dbReference type="InterPro" id="IPR011249">
    <property type="entry name" value="Metalloenz_LuxS/M16"/>
</dbReference>
<reference evidence="3" key="1">
    <citation type="submission" date="2017-11" db="EMBL/GenBank/DDBJ databases">
        <authorList>
            <person name="Zhu W."/>
        </authorList>
    </citation>
    <scope>NUCLEOTIDE SEQUENCE [LARGE SCALE GENOMIC DNA]</scope>
    <source>
        <strain evidence="3">CAU 1051</strain>
    </source>
</reference>
<keyword evidence="3" id="KW-1185">Reference proteome</keyword>
<dbReference type="RefSeq" id="WP_115749846.1">
    <property type="nucleotide sequence ID" value="NZ_PIOD01000011.1"/>
</dbReference>
<evidence type="ECO:0000259" key="1">
    <source>
        <dbReference type="Pfam" id="PF05193"/>
    </source>
</evidence>
<dbReference type="AlphaFoldDB" id="A0A3D8PRI4"/>
<evidence type="ECO:0000313" key="3">
    <source>
        <dbReference type="Proteomes" id="UP000256520"/>
    </source>
</evidence>
<dbReference type="Pfam" id="PF05193">
    <property type="entry name" value="Peptidase_M16_C"/>
    <property type="match status" value="1"/>
</dbReference>
<dbReference type="InterPro" id="IPR007863">
    <property type="entry name" value="Peptidase_M16_C"/>
</dbReference>
<organism evidence="2 3">
    <name type="scientific">Oceanobacillus chungangensis</name>
    <dbReference type="NCBI Taxonomy" id="1229152"/>
    <lineage>
        <taxon>Bacteria</taxon>
        <taxon>Bacillati</taxon>
        <taxon>Bacillota</taxon>
        <taxon>Bacilli</taxon>
        <taxon>Bacillales</taxon>
        <taxon>Bacillaceae</taxon>
        <taxon>Oceanobacillus</taxon>
    </lineage>
</organism>
<dbReference type="OrthoDB" id="9762085at2"/>
<dbReference type="InterPro" id="IPR050361">
    <property type="entry name" value="MPP/UQCRC_Complex"/>
</dbReference>
<dbReference type="NCBIfam" id="NF047422">
    <property type="entry name" value="YfmF_fam"/>
    <property type="match status" value="1"/>
</dbReference>
<comment type="caution">
    <text evidence="2">The sequence shown here is derived from an EMBL/GenBank/DDBJ whole genome shotgun (WGS) entry which is preliminary data.</text>
</comment>
<sequence>MLPIEEKRRNVNGLQLHFIQSKKYKTLNIVAKLRAPLNRETITKRALLPYILNQGSKRYPSKQELQLKLDDLYGAVLSVDGSKKGNNHIISIRLELANPKFIPEETAIIDDGISLFSELLLDPNISNNSFNEEIVSREKNTLKSRIQAVKDDKMNYANMRLIDAMCEGEAYELHAHGYEEDLQAITAVNLYGYYQTLLEEDSLDIYVLGDFDEDEMSTKIASLFERKGNHVWSENESNDPIKDIQAKEVIESEDIQQAKLHIGYRTNTTFKDEDYAALQVFNGIFGGFPNSKLFINVREKNSLAYYASSRIESHKGLLFVFSGIAPEDYEKARDIIQLQMEAMKKGDYTETDLQETKELIINQLLETMDHSQGLIELLYQQVIGDRIITPEQLIANIKQVTKEQVTMLANKIEEDTVYLLTSKGGQTNE</sequence>
<gene>
    <name evidence="2" type="ORF">CWR45_10615</name>
</gene>
<evidence type="ECO:0000313" key="2">
    <source>
        <dbReference type="EMBL" id="RDW17779.1"/>
    </source>
</evidence>
<protein>
    <submittedName>
        <fullName evidence="2">Peptidase M16</fullName>
    </submittedName>
</protein>
<dbReference type="SUPFAM" id="SSF63411">
    <property type="entry name" value="LuxS/MPP-like metallohydrolase"/>
    <property type="match status" value="2"/>
</dbReference>
<dbReference type="PANTHER" id="PTHR11851:SF186">
    <property type="entry name" value="INACTIVE METALLOPROTEASE YMFF-RELATED"/>
    <property type="match status" value="1"/>
</dbReference>
<name>A0A3D8PRI4_9BACI</name>
<proteinExistence type="predicted"/>